<feature type="transmembrane region" description="Helical" evidence="6">
    <location>
        <begin position="85"/>
        <end position="109"/>
    </location>
</feature>
<dbReference type="PANTHER" id="PTHR30250:SF28">
    <property type="entry name" value="POLYSACCHARIDE BIOSYNTHESIS PROTEIN"/>
    <property type="match status" value="1"/>
</dbReference>
<sequence>MMQAIKNNKFYGNSLIFLAGSAVGGLGSYIFNFLMARMLGVEGYGELQSVLALVAILGIPLATLSTVIVKSVAGFTAQNEQGKIAYLLVGLSKKIFLTGAIFFILFLIIKNWLSGFLNLTSVVPLIVLALVMLVSLLSSVNNAFLQGLQKFKQFSIASSLSVLVKILLGYYFVKFGFYVSGAVGAVALSGMAGYVLAWLPLKFLFSYKNNGERRFITSQDMPVMRQYLMPVFFTFFFMTWLMNIDIILAKHFFDPADAGQYAALAVIGHIIFFVIGPLVAVMFPMSVAAHTNQGDHGKILKNSAGIALIAGAMATAIYFLLPGLIVKIIVGSQFLAMAPYLGWFGLAMLFYSLVYLISQYLLAINQTKFVWLLAGIGVLQLVLILIWHASIGQLVWIMAGVMGLCLILLIIYYIYARKKDNFSHRAGV</sequence>
<dbReference type="InterPro" id="IPR002797">
    <property type="entry name" value="Polysacc_synth"/>
</dbReference>
<feature type="transmembrane region" description="Helical" evidence="6">
    <location>
        <begin position="304"/>
        <end position="325"/>
    </location>
</feature>
<feature type="transmembrane region" description="Helical" evidence="6">
    <location>
        <begin position="156"/>
        <end position="173"/>
    </location>
</feature>
<keyword evidence="5 6" id="KW-0472">Membrane</keyword>
<comment type="subcellular location">
    <subcellularLocation>
        <location evidence="1">Cell membrane</location>
        <topology evidence="1">Multi-pass membrane protein</topology>
    </subcellularLocation>
</comment>
<feature type="transmembrane region" description="Helical" evidence="6">
    <location>
        <begin position="394"/>
        <end position="415"/>
    </location>
</feature>
<keyword evidence="4 6" id="KW-1133">Transmembrane helix</keyword>
<feature type="transmembrane region" description="Helical" evidence="6">
    <location>
        <begin position="226"/>
        <end position="249"/>
    </location>
</feature>
<evidence type="ECO:0000256" key="1">
    <source>
        <dbReference type="ARBA" id="ARBA00004651"/>
    </source>
</evidence>
<dbReference type="InterPro" id="IPR050833">
    <property type="entry name" value="Poly_Biosynth_Transport"/>
</dbReference>
<dbReference type="PANTHER" id="PTHR30250">
    <property type="entry name" value="PST FAMILY PREDICTED COLANIC ACID TRANSPORTER"/>
    <property type="match status" value="1"/>
</dbReference>
<dbReference type="AlphaFoldDB" id="A0A1J5F5A2"/>
<evidence type="ECO:0000313" key="7">
    <source>
        <dbReference type="EMBL" id="OIP55409.1"/>
    </source>
</evidence>
<accession>A0A1J5F5A2</accession>
<feature type="transmembrane region" description="Helical" evidence="6">
    <location>
        <begin position="337"/>
        <end position="357"/>
    </location>
</feature>
<organism evidence="7 8">
    <name type="scientific">Candidatus Kuenenbacteria bacterium CG2_30_39_24</name>
    <dbReference type="NCBI Taxonomy" id="1805236"/>
    <lineage>
        <taxon>Bacteria</taxon>
        <taxon>Candidatus Kueneniibacteriota</taxon>
    </lineage>
</organism>
<evidence type="ECO:0000256" key="5">
    <source>
        <dbReference type="ARBA" id="ARBA00023136"/>
    </source>
</evidence>
<protein>
    <recommendedName>
        <fullName evidence="9">Polysaccharide biosynthesis protein C-terminal domain-containing protein</fullName>
    </recommendedName>
</protein>
<dbReference type="STRING" id="1805236.AUK13_02850"/>
<evidence type="ECO:0008006" key="9">
    <source>
        <dbReference type="Google" id="ProtNLM"/>
    </source>
</evidence>
<name>A0A1J5F5A2_9BACT</name>
<keyword evidence="3 6" id="KW-0812">Transmembrane</keyword>
<feature type="transmembrane region" description="Helical" evidence="6">
    <location>
        <begin position="51"/>
        <end position="73"/>
    </location>
</feature>
<feature type="transmembrane region" description="Helical" evidence="6">
    <location>
        <begin position="369"/>
        <end position="388"/>
    </location>
</feature>
<proteinExistence type="predicted"/>
<feature type="transmembrane region" description="Helical" evidence="6">
    <location>
        <begin position="121"/>
        <end position="144"/>
    </location>
</feature>
<reference evidence="7 8" key="1">
    <citation type="journal article" date="2016" name="Environ. Microbiol.">
        <title>Genomic resolution of a cold subsurface aquifer community provides metabolic insights for novel microbes adapted to high CO concentrations.</title>
        <authorList>
            <person name="Probst A.J."/>
            <person name="Castelle C.J."/>
            <person name="Singh A."/>
            <person name="Brown C.T."/>
            <person name="Anantharaman K."/>
            <person name="Sharon I."/>
            <person name="Hug L.A."/>
            <person name="Burstein D."/>
            <person name="Emerson J.B."/>
            <person name="Thomas B.C."/>
            <person name="Banfield J.F."/>
        </authorList>
    </citation>
    <scope>NUCLEOTIDE SEQUENCE [LARGE SCALE GENOMIC DNA]</scope>
    <source>
        <strain evidence="7">CG2_30_39_24</strain>
    </source>
</reference>
<evidence type="ECO:0000313" key="8">
    <source>
        <dbReference type="Proteomes" id="UP000183922"/>
    </source>
</evidence>
<evidence type="ECO:0000256" key="2">
    <source>
        <dbReference type="ARBA" id="ARBA00022475"/>
    </source>
</evidence>
<evidence type="ECO:0000256" key="4">
    <source>
        <dbReference type="ARBA" id="ARBA00022989"/>
    </source>
</evidence>
<dbReference type="GO" id="GO:0005886">
    <property type="term" value="C:plasma membrane"/>
    <property type="evidence" value="ECO:0007669"/>
    <property type="project" value="UniProtKB-SubCell"/>
</dbReference>
<feature type="transmembrane region" description="Helical" evidence="6">
    <location>
        <begin position="261"/>
        <end position="283"/>
    </location>
</feature>
<feature type="transmembrane region" description="Helical" evidence="6">
    <location>
        <begin position="179"/>
        <end position="205"/>
    </location>
</feature>
<dbReference type="Pfam" id="PF01943">
    <property type="entry name" value="Polysacc_synt"/>
    <property type="match status" value="1"/>
</dbReference>
<comment type="caution">
    <text evidence="7">The sequence shown here is derived from an EMBL/GenBank/DDBJ whole genome shotgun (WGS) entry which is preliminary data.</text>
</comment>
<keyword evidence="2" id="KW-1003">Cell membrane</keyword>
<evidence type="ECO:0000256" key="6">
    <source>
        <dbReference type="SAM" id="Phobius"/>
    </source>
</evidence>
<feature type="transmembrane region" description="Helical" evidence="6">
    <location>
        <begin position="12"/>
        <end position="31"/>
    </location>
</feature>
<dbReference type="EMBL" id="MNYR01000046">
    <property type="protein sequence ID" value="OIP55409.1"/>
    <property type="molecule type" value="Genomic_DNA"/>
</dbReference>
<gene>
    <name evidence="7" type="ORF">AUK13_02850</name>
</gene>
<dbReference type="Proteomes" id="UP000183922">
    <property type="component" value="Unassembled WGS sequence"/>
</dbReference>
<evidence type="ECO:0000256" key="3">
    <source>
        <dbReference type="ARBA" id="ARBA00022692"/>
    </source>
</evidence>